<dbReference type="Proteomes" id="UP000316167">
    <property type="component" value="Unassembled WGS sequence"/>
</dbReference>
<dbReference type="EMBL" id="VLLE01000003">
    <property type="protein sequence ID" value="TWI83400.1"/>
    <property type="molecule type" value="Genomic_DNA"/>
</dbReference>
<sequence>MCTQDVGGARQQNRRLLLSILMQQKVIRISYTKRINSSNTALWDQHVLNSSWQELLMQAQFYNQQQHTTFRQLVQQVPSAEKLHFLVSTSVVGYLRQLNGIVPDVYSKRGVPFLPFNDFKFEIIDADFADKNTFEIQVTFYSDPLIWHETIGDTLLLSPAAEPPTKDGALTQLLQLQPSIEIYSYKTVTT</sequence>
<proteinExistence type="predicted"/>
<comment type="caution">
    <text evidence="1">The sequence shown here is derived from an EMBL/GenBank/DDBJ whole genome shotgun (WGS) entry which is preliminary data.</text>
</comment>
<accession>A0A562SRJ1</accession>
<evidence type="ECO:0000313" key="1">
    <source>
        <dbReference type="EMBL" id="TWI83400.1"/>
    </source>
</evidence>
<reference evidence="1 2" key="1">
    <citation type="journal article" date="2015" name="Stand. Genomic Sci.">
        <title>Genomic Encyclopedia of Bacterial and Archaeal Type Strains, Phase III: the genomes of soil and plant-associated and newly described type strains.</title>
        <authorList>
            <person name="Whitman W.B."/>
            <person name="Woyke T."/>
            <person name="Klenk H.P."/>
            <person name="Zhou Y."/>
            <person name="Lilburn T.G."/>
            <person name="Beck B.J."/>
            <person name="De Vos P."/>
            <person name="Vandamme P."/>
            <person name="Eisen J.A."/>
            <person name="Garrity G."/>
            <person name="Hugenholtz P."/>
            <person name="Kyrpides N.C."/>
        </authorList>
    </citation>
    <scope>NUCLEOTIDE SEQUENCE [LARGE SCALE GENOMIC DNA]</scope>
    <source>
        <strain evidence="1 2">CGMCC 1.7271</strain>
    </source>
</reference>
<organism evidence="1 2">
    <name type="scientific">Lacibacter cauensis</name>
    <dbReference type="NCBI Taxonomy" id="510947"/>
    <lineage>
        <taxon>Bacteria</taxon>
        <taxon>Pseudomonadati</taxon>
        <taxon>Bacteroidota</taxon>
        <taxon>Chitinophagia</taxon>
        <taxon>Chitinophagales</taxon>
        <taxon>Chitinophagaceae</taxon>
        <taxon>Lacibacter</taxon>
    </lineage>
</organism>
<dbReference type="AlphaFoldDB" id="A0A562SRJ1"/>
<evidence type="ECO:0000313" key="2">
    <source>
        <dbReference type="Proteomes" id="UP000316167"/>
    </source>
</evidence>
<gene>
    <name evidence="1" type="ORF">IQ13_1512</name>
</gene>
<keyword evidence="2" id="KW-1185">Reference proteome</keyword>
<name>A0A562SRJ1_9BACT</name>
<protein>
    <submittedName>
        <fullName evidence="1">Uncharacterized protein</fullName>
    </submittedName>
</protein>